<dbReference type="GO" id="GO:0005737">
    <property type="term" value="C:cytoplasm"/>
    <property type="evidence" value="ECO:0007669"/>
    <property type="project" value="InterPro"/>
</dbReference>
<dbReference type="Gene3D" id="3.90.80.10">
    <property type="entry name" value="Inorganic pyrophosphatase"/>
    <property type="match status" value="1"/>
</dbReference>
<accession>A0A1S7FUB9</accession>
<dbReference type="SUPFAM" id="SSF50324">
    <property type="entry name" value="Inorganic pyrophosphatase"/>
    <property type="match status" value="1"/>
</dbReference>
<keyword evidence="2" id="KW-1185">Reference proteome</keyword>
<gene>
    <name evidence="1" type="ORF">UE46_08265</name>
</gene>
<name>A0A1S7FUB9_9LIST</name>
<organism evidence="1 2">
    <name type="scientific">Listeria weihenstephanensis</name>
    <dbReference type="NCBI Taxonomy" id="1006155"/>
    <lineage>
        <taxon>Bacteria</taxon>
        <taxon>Bacillati</taxon>
        <taxon>Bacillota</taxon>
        <taxon>Bacilli</taxon>
        <taxon>Bacillales</taxon>
        <taxon>Listeriaceae</taxon>
        <taxon>Listeria</taxon>
    </lineage>
</organism>
<dbReference type="KEGG" id="lwi:UE46_08265"/>
<dbReference type="GO" id="GO:0000287">
    <property type="term" value="F:magnesium ion binding"/>
    <property type="evidence" value="ECO:0007669"/>
    <property type="project" value="InterPro"/>
</dbReference>
<dbReference type="InterPro" id="IPR036649">
    <property type="entry name" value="Pyrophosphatase_sf"/>
</dbReference>
<dbReference type="GO" id="GO:0004427">
    <property type="term" value="F:inorganic diphosphate phosphatase activity"/>
    <property type="evidence" value="ECO:0007669"/>
    <property type="project" value="InterPro"/>
</dbReference>
<proteinExistence type="predicted"/>
<reference evidence="2" key="1">
    <citation type="submission" date="2015-03" db="EMBL/GenBank/DDBJ databases">
        <authorList>
            <person name="Ferrari E."/>
            <person name="Walter M.C."/>
            <person name="Huptas C."/>
            <person name="Scherer S."/>
            <person name="Mueller-Herbst S."/>
        </authorList>
    </citation>
    <scope>NUCLEOTIDE SEQUENCE [LARGE SCALE GENOMIC DNA]</scope>
    <source>
        <strain evidence="2">LWP01</strain>
    </source>
</reference>
<sequence>MKKFEVTVTIDRPIGYTDAFNNVYPVDYGFVENIIAGDGEYQDAYILSASVVPTKKFSGEVVAVIVRKNDVEDKWVVMSKGEHIDIATIQSKTNFIEQYFDSDIMLLV</sequence>
<dbReference type="EMBL" id="CP011102">
    <property type="protein sequence ID" value="AQY51038.1"/>
    <property type="molecule type" value="Genomic_DNA"/>
</dbReference>
<protein>
    <submittedName>
        <fullName evidence="1">Inorganic pyrophosphatase</fullName>
    </submittedName>
</protein>
<dbReference type="Proteomes" id="UP000223060">
    <property type="component" value="Chromosome"/>
</dbReference>
<dbReference type="GO" id="GO:0006796">
    <property type="term" value="P:phosphate-containing compound metabolic process"/>
    <property type="evidence" value="ECO:0007669"/>
    <property type="project" value="InterPro"/>
</dbReference>
<evidence type="ECO:0000313" key="2">
    <source>
        <dbReference type="Proteomes" id="UP000223060"/>
    </source>
</evidence>
<evidence type="ECO:0000313" key="1">
    <source>
        <dbReference type="EMBL" id="AQY51038.1"/>
    </source>
</evidence>
<dbReference type="AlphaFoldDB" id="A0A1S7FUB9"/>
<dbReference type="RefSeq" id="WP_051493027.1">
    <property type="nucleotide sequence ID" value="NZ_CP011102.1"/>
</dbReference>